<proteinExistence type="predicted"/>
<reference evidence="2" key="1">
    <citation type="submission" date="2013-10" db="EMBL/GenBank/DDBJ databases">
        <title>Genome sequencing of Onchocerca volvulus.</title>
        <authorList>
            <person name="Cotton J."/>
            <person name="Tsai J."/>
            <person name="Stanley E."/>
            <person name="Tracey A."/>
            <person name="Holroyd N."/>
            <person name="Lustigman S."/>
            <person name="Berriman M."/>
        </authorList>
    </citation>
    <scope>NUCLEOTIDE SEQUENCE</scope>
</reference>
<accession>A0A8R1TND2</accession>
<name>A0A8R1TND2_ONCVO</name>
<evidence type="ECO:0000313" key="2">
    <source>
        <dbReference type="Proteomes" id="UP000024404"/>
    </source>
</evidence>
<dbReference type="Proteomes" id="UP000024404">
    <property type="component" value="Unassembled WGS sequence"/>
</dbReference>
<keyword evidence="2" id="KW-1185">Reference proteome</keyword>
<evidence type="ECO:0000313" key="1">
    <source>
        <dbReference type="EnsemblMetazoa" id="OVOC12800.1"/>
    </source>
</evidence>
<organism evidence="1 2">
    <name type="scientific">Onchocerca volvulus</name>
    <dbReference type="NCBI Taxonomy" id="6282"/>
    <lineage>
        <taxon>Eukaryota</taxon>
        <taxon>Metazoa</taxon>
        <taxon>Ecdysozoa</taxon>
        <taxon>Nematoda</taxon>
        <taxon>Chromadorea</taxon>
        <taxon>Rhabditida</taxon>
        <taxon>Spirurina</taxon>
        <taxon>Spiruromorpha</taxon>
        <taxon>Filarioidea</taxon>
        <taxon>Onchocercidae</taxon>
        <taxon>Onchocerca</taxon>
    </lineage>
</organism>
<dbReference type="EnsemblMetazoa" id="OVOC12800.1">
    <property type="protein sequence ID" value="OVOC12800.1"/>
    <property type="gene ID" value="WBGene00249609"/>
</dbReference>
<dbReference type="AlphaFoldDB" id="A0A8R1TND2"/>
<protein>
    <submittedName>
        <fullName evidence="1">Uncharacterized protein</fullName>
    </submittedName>
</protein>
<dbReference type="EMBL" id="CMVM020000737">
    <property type="status" value="NOT_ANNOTATED_CDS"/>
    <property type="molecule type" value="Genomic_DNA"/>
</dbReference>
<sequence length="66" mass="7925">MLTVLAYPCSRDKQNMIDAIPKTADLVWKSLEHFPDQCRNEVRRKRFYVQFVETNPKYKIPGYIYV</sequence>
<reference evidence="1" key="2">
    <citation type="submission" date="2022-06" db="UniProtKB">
        <authorList>
            <consortium name="EnsemblMetazoa"/>
        </authorList>
    </citation>
    <scope>IDENTIFICATION</scope>
</reference>